<organism evidence="1 2">
    <name type="scientific">Trifolium medium</name>
    <dbReference type="NCBI Taxonomy" id="97028"/>
    <lineage>
        <taxon>Eukaryota</taxon>
        <taxon>Viridiplantae</taxon>
        <taxon>Streptophyta</taxon>
        <taxon>Embryophyta</taxon>
        <taxon>Tracheophyta</taxon>
        <taxon>Spermatophyta</taxon>
        <taxon>Magnoliopsida</taxon>
        <taxon>eudicotyledons</taxon>
        <taxon>Gunneridae</taxon>
        <taxon>Pentapetalae</taxon>
        <taxon>rosids</taxon>
        <taxon>fabids</taxon>
        <taxon>Fabales</taxon>
        <taxon>Fabaceae</taxon>
        <taxon>Papilionoideae</taxon>
        <taxon>50 kb inversion clade</taxon>
        <taxon>NPAAA clade</taxon>
        <taxon>Hologalegina</taxon>
        <taxon>IRL clade</taxon>
        <taxon>Trifolieae</taxon>
        <taxon>Trifolium</taxon>
    </lineage>
</organism>
<sequence>SGVYNLKGVESGGERGGDDVEVDVQDFWKWNHGIDIREGDSFCLEVIVESLKLPITCL</sequence>
<protein>
    <submittedName>
        <fullName evidence="1">Uncharacterized protein</fullName>
    </submittedName>
</protein>
<dbReference type="AlphaFoldDB" id="A0A392PTY0"/>
<accession>A0A392PTY0</accession>
<evidence type="ECO:0000313" key="2">
    <source>
        <dbReference type="Proteomes" id="UP000265520"/>
    </source>
</evidence>
<evidence type="ECO:0000313" key="1">
    <source>
        <dbReference type="EMBL" id="MCI15551.1"/>
    </source>
</evidence>
<feature type="non-terminal residue" evidence="1">
    <location>
        <position position="1"/>
    </location>
</feature>
<dbReference type="EMBL" id="LXQA010096947">
    <property type="protein sequence ID" value="MCI15551.1"/>
    <property type="molecule type" value="Genomic_DNA"/>
</dbReference>
<dbReference type="Proteomes" id="UP000265520">
    <property type="component" value="Unassembled WGS sequence"/>
</dbReference>
<name>A0A392PTY0_9FABA</name>
<proteinExistence type="predicted"/>
<keyword evidence="2" id="KW-1185">Reference proteome</keyword>
<comment type="caution">
    <text evidence="1">The sequence shown here is derived from an EMBL/GenBank/DDBJ whole genome shotgun (WGS) entry which is preliminary data.</text>
</comment>
<reference evidence="1 2" key="1">
    <citation type="journal article" date="2018" name="Front. Plant Sci.">
        <title>Red Clover (Trifolium pratense) and Zigzag Clover (T. medium) - A Picture of Genomic Similarities and Differences.</title>
        <authorList>
            <person name="Dluhosova J."/>
            <person name="Istvanek J."/>
            <person name="Nedelnik J."/>
            <person name="Repkova J."/>
        </authorList>
    </citation>
    <scope>NUCLEOTIDE SEQUENCE [LARGE SCALE GENOMIC DNA]</scope>
    <source>
        <strain evidence="2">cv. 10/8</strain>
        <tissue evidence="1">Leaf</tissue>
    </source>
</reference>